<dbReference type="InterPro" id="IPR007219">
    <property type="entry name" value="XnlR_reg_dom"/>
</dbReference>
<name>A0A9P4MLV9_9PLEO</name>
<accession>A0A9P4MLV9</accession>
<sequence>MVAEHQKRKRPAAACSQCYQKKQKCDRQYPCTNCTRRRLPELCTYTFSEFERKTKKCPLPSQETNQPISREGSHLQVPVKSIPQNGTSERDPNPDEHSSMANLRDTRSISAMISCLGYFEGSKSNLFGLMNKFDFLSLQEAPCEHTQSALSSALPEIRQCLDILPKRPIINCLIQHFFKEVNWISELLHPPLFLKCYEQWWKTFPGSSVHNLEFGVLILRMCAFSAQFIPSQSFGEDRIQNIPVDTIRIHCKNVARRLHRVTDQIRGGGSLTSVHHMFYWSCYLQNEGSMTDAWYALGDCIRVSREIGLHLTGGLDLKTPVNELERDISRRCFWNLFTCDRLLSLALDRAPWIQEDVSSLSFPQMRITSGAAVPSQGQPDAFAERLLEAKLAKLWADAHTQGTLRRDYYDICAVEEFQENICKSYIPSLPSAFSLHNEDTQWDSELPMLPRQRQMLRISIYASMCHLFQPMLQLDEERISSLPQYKKNLLVLQNVRLVQSAICLLDGVFALYDLLGRQRMSMFSLGFFSYQAAVLLSMNVIWAASAGKTLRPGSRKPHEVLHSTEFVYEKASEDQPRDHNAGYLRGYIDKALVLLRDLGDANQIAKLGMQHLEKIVVRVDSIISSIAPKESHSLVSSNLDGGGSERESHDWLGFELAPGGDENASMESSGITMSLSRDSSTPSPNMQSPVPTTSTCELNSATAYSDITLDSALGGSGFPNMDFMASFPMEIERGLNQWPEFRKREVGPAFPQHYGDEQHQDSRFFETTDNWTN</sequence>
<protein>
    <recommendedName>
        <fullName evidence="5">Zn(2)-C6 fungal-type domain-containing protein</fullName>
    </recommendedName>
</protein>
<evidence type="ECO:0000256" key="4">
    <source>
        <dbReference type="SAM" id="MobiDB-lite"/>
    </source>
</evidence>
<dbReference type="GO" id="GO:0003677">
    <property type="term" value="F:DNA binding"/>
    <property type="evidence" value="ECO:0007669"/>
    <property type="project" value="InterPro"/>
</dbReference>
<evidence type="ECO:0000256" key="3">
    <source>
        <dbReference type="ARBA" id="ARBA00023242"/>
    </source>
</evidence>
<dbReference type="PANTHER" id="PTHR31001:SF87">
    <property type="entry name" value="COL-21"/>
    <property type="match status" value="1"/>
</dbReference>
<feature type="region of interest" description="Disordered" evidence="4">
    <location>
        <begin position="662"/>
        <end position="694"/>
    </location>
</feature>
<dbReference type="GO" id="GO:0005634">
    <property type="term" value="C:nucleus"/>
    <property type="evidence" value="ECO:0007669"/>
    <property type="project" value="UniProtKB-SubCell"/>
</dbReference>
<reference evidence="6" key="1">
    <citation type="journal article" date="2020" name="Stud. Mycol.">
        <title>101 Dothideomycetes genomes: a test case for predicting lifestyles and emergence of pathogens.</title>
        <authorList>
            <person name="Haridas S."/>
            <person name="Albert R."/>
            <person name="Binder M."/>
            <person name="Bloem J."/>
            <person name="Labutti K."/>
            <person name="Salamov A."/>
            <person name="Andreopoulos B."/>
            <person name="Baker S."/>
            <person name="Barry K."/>
            <person name="Bills G."/>
            <person name="Bluhm B."/>
            <person name="Cannon C."/>
            <person name="Castanera R."/>
            <person name="Culley D."/>
            <person name="Daum C."/>
            <person name="Ezra D."/>
            <person name="Gonzalez J."/>
            <person name="Henrissat B."/>
            <person name="Kuo A."/>
            <person name="Liang C."/>
            <person name="Lipzen A."/>
            <person name="Lutzoni F."/>
            <person name="Magnuson J."/>
            <person name="Mondo S."/>
            <person name="Nolan M."/>
            <person name="Ohm R."/>
            <person name="Pangilinan J."/>
            <person name="Park H.-J."/>
            <person name="Ramirez L."/>
            <person name="Alfaro M."/>
            <person name="Sun H."/>
            <person name="Tritt A."/>
            <person name="Yoshinaga Y."/>
            <person name="Zwiers L.-H."/>
            <person name="Turgeon B."/>
            <person name="Goodwin S."/>
            <person name="Spatafora J."/>
            <person name="Crous P."/>
            <person name="Grigoriev I."/>
        </authorList>
    </citation>
    <scope>NUCLEOTIDE SEQUENCE</scope>
    <source>
        <strain evidence="6">ATCC 74209</strain>
    </source>
</reference>
<dbReference type="SMART" id="SM00906">
    <property type="entry name" value="Fungal_trans"/>
    <property type="match status" value="1"/>
</dbReference>
<dbReference type="Pfam" id="PF00172">
    <property type="entry name" value="Zn_clus"/>
    <property type="match status" value="1"/>
</dbReference>
<dbReference type="CDD" id="cd00067">
    <property type="entry name" value="GAL4"/>
    <property type="match status" value="1"/>
</dbReference>
<comment type="caution">
    <text evidence="6">The sequence shown here is derived from an EMBL/GenBank/DDBJ whole genome shotgun (WGS) entry which is preliminary data.</text>
</comment>
<dbReference type="GO" id="GO:0000981">
    <property type="term" value="F:DNA-binding transcription factor activity, RNA polymerase II-specific"/>
    <property type="evidence" value="ECO:0007669"/>
    <property type="project" value="InterPro"/>
</dbReference>
<keyword evidence="2" id="KW-0479">Metal-binding</keyword>
<dbReference type="Proteomes" id="UP000799536">
    <property type="component" value="Unassembled WGS sequence"/>
</dbReference>
<comment type="subcellular location">
    <subcellularLocation>
        <location evidence="1">Nucleus</location>
    </subcellularLocation>
</comment>
<dbReference type="InterPro" id="IPR050613">
    <property type="entry name" value="Sec_Metabolite_Reg"/>
</dbReference>
<gene>
    <name evidence="6" type="ORF">GQ43DRAFT_200015</name>
</gene>
<feature type="compositionally biased region" description="Polar residues" evidence="4">
    <location>
        <begin position="665"/>
        <end position="694"/>
    </location>
</feature>
<keyword evidence="7" id="KW-1185">Reference proteome</keyword>
<organism evidence="6 7">
    <name type="scientific">Delitschia confertaspora ATCC 74209</name>
    <dbReference type="NCBI Taxonomy" id="1513339"/>
    <lineage>
        <taxon>Eukaryota</taxon>
        <taxon>Fungi</taxon>
        <taxon>Dikarya</taxon>
        <taxon>Ascomycota</taxon>
        <taxon>Pezizomycotina</taxon>
        <taxon>Dothideomycetes</taxon>
        <taxon>Pleosporomycetidae</taxon>
        <taxon>Pleosporales</taxon>
        <taxon>Delitschiaceae</taxon>
        <taxon>Delitschia</taxon>
    </lineage>
</organism>
<dbReference type="InterPro" id="IPR001138">
    <property type="entry name" value="Zn2Cys6_DnaBD"/>
</dbReference>
<feature type="compositionally biased region" description="Basic and acidic residues" evidence="4">
    <location>
        <begin position="88"/>
        <end position="98"/>
    </location>
</feature>
<feature type="region of interest" description="Disordered" evidence="4">
    <location>
        <begin position="58"/>
        <end position="102"/>
    </location>
</feature>
<dbReference type="SUPFAM" id="SSF57701">
    <property type="entry name" value="Zn2/Cys6 DNA-binding domain"/>
    <property type="match status" value="1"/>
</dbReference>
<dbReference type="CDD" id="cd12148">
    <property type="entry name" value="fungal_TF_MHR"/>
    <property type="match status" value="1"/>
</dbReference>
<evidence type="ECO:0000256" key="2">
    <source>
        <dbReference type="ARBA" id="ARBA00022723"/>
    </source>
</evidence>
<dbReference type="GO" id="GO:0008270">
    <property type="term" value="F:zinc ion binding"/>
    <property type="evidence" value="ECO:0007669"/>
    <property type="project" value="InterPro"/>
</dbReference>
<dbReference type="PANTHER" id="PTHR31001">
    <property type="entry name" value="UNCHARACTERIZED TRANSCRIPTIONAL REGULATORY PROTEIN"/>
    <property type="match status" value="1"/>
</dbReference>
<evidence type="ECO:0000313" key="6">
    <source>
        <dbReference type="EMBL" id="KAF2197574.1"/>
    </source>
</evidence>
<evidence type="ECO:0000313" key="7">
    <source>
        <dbReference type="Proteomes" id="UP000799536"/>
    </source>
</evidence>
<dbReference type="GO" id="GO:0006351">
    <property type="term" value="P:DNA-templated transcription"/>
    <property type="evidence" value="ECO:0007669"/>
    <property type="project" value="InterPro"/>
</dbReference>
<feature type="compositionally biased region" description="Basic and acidic residues" evidence="4">
    <location>
        <begin position="754"/>
        <end position="766"/>
    </location>
</feature>
<dbReference type="OrthoDB" id="5344325at2759"/>
<dbReference type="Pfam" id="PF04082">
    <property type="entry name" value="Fungal_trans"/>
    <property type="match status" value="1"/>
</dbReference>
<keyword evidence="3" id="KW-0539">Nucleus</keyword>
<dbReference type="PROSITE" id="PS50048">
    <property type="entry name" value="ZN2_CY6_FUNGAL_2"/>
    <property type="match status" value="1"/>
</dbReference>
<evidence type="ECO:0000256" key="1">
    <source>
        <dbReference type="ARBA" id="ARBA00004123"/>
    </source>
</evidence>
<dbReference type="InterPro" id="IPR036864">
    <property type="entry name" value="Zn2-C6_fun-type_DNA-bd_sf"/>
</dbReference>
<feature type="domain" description="Zn(2)-C6 fungal-type" evidence="5">
    <location>
        <begin position="14"/>
        <end position="45"/>
    </location>
</feature>
<proteinExistence type="predicted"/>
<dbReference type="SMART" id="SM00066">
    <property type="entry name" value="GAL4"/>
    <property type="match status" value="1"/>
</dbReference>
<evidence type="ECO:0000259" key="5">
    <source>
        <dbReference type="PROSITE" id="PS50048"/>
    </source>
</evidence>
<feature type="region of interest" description="Disordered" evidence="4">
    <location>
        <begin position="753"/>
        <end position="773"/>
    </location>
</feature>
<dbReference type="EMBL" id="ML994220">
    <property type="protein sequence ID" value="KAF2197574.1"/>
    <property type="molecule type" value="Genomic_DNA"/>
</dbReference>
<dbReference type="Gene3D" id="4.10.240.10">
    <property type="entry name" value="Zn(2)-C6 fungal-type DNA-binding domain"/>
    <property type="match status" value="1"/>
</dbReference>
<dbReference type="AlphaFoldDB" id="A0A9P4MLV9"/>